<evidence type="ECO:0000313" key="1">
    <source>
        <dbReference type="EMBL" id="MDT9592924.1"/>
    </source>
</evidence>
<comment type="caution">
    <text evidence="1">The sequence shown here is derived from an EMBL/GenBank/DDBJ whole genome shotgun (WGS) entry which is preliminary data.</text>
</comment>
<dbReference type="RefSeq" id="WP_315732356.1">
    <property type="nucleotide sequence ID" value="NZ_JAVYII010000003.1"/>
</dbReference>
<reference evidence="1 2" key="1">
    <citation type="submission" date="2023-08" db="EMBL/GenBank/DDBJ databases">
        <title>Nocardioides seae sp. nov., a bacterium isolated from a soil.</title>
        <authorList>
            <person name="Wang X."/>
        </authorList>
    </citation>
    <scope>NUCLEOTIDE SEQUENCE [LARGE SCALE GENOMIC DNA]</scope>
    <source>
        <strain evidence="1 2">YZH12</strain>
    </source>
</reference>
<accession>A0ABU3PUR1</accession>
<sequence length="198" mass="21915">MADQVRFSGVVSVDEHLLMLLPEDDPEPEASFDAMLVDLAGRSGLYVHTGCATGPVHVTVLLHGDRPADLDDTWEAQELVSIDLRGPLFVTWLWDDGTLGGPHLRPERPGPHRVRVSVRGDRSLHYDHVVDEPNEEYLVELWPDTVLRASARRPAATVSATRSPSPNRQRVADEASCTWSTVTTCRRRTGCGWSTSGR</sequence>
<evidence type="ECO:0000313" key="2">
    <source>
        <dbReference type="Proteomes" id="UP001268542"/>
    </source>
</evidence>
<name>A0ABU3PUR1_9ACTN</name>
<organism evidence="1 2">
    <name type="scientific">Nocardioides imazamoxiresistens</name>
    <dbReference type="NCBI Taxonomy" id="3231893"/>
    <lineage>
        <taxon>Bacteria</taxon>
        <taxon>Bacillati</taxon>
        <taxon>Actinomycetota</taxon>
        <taxon>Actinomycetes</taxon>
        <taxon>Propionibacteriales</taxon>
        <taxon>Nocardioidaceae</taxon>
        <taxon>Nocardioides</taxon>
    </lineage>
</organism>
<dbReference type="EMBL" id="JAVYII010000003">
    <property type="protein sequence ID" value="MDT9592924.1"/>
    <property type="molecule type" value="Genomic_DNA"/>
</dbReference>
<keyword evidence="2" id="KW-1185">Reference proteome</keyword>
<protein>
    <submittedName>
        <fullName evidence="1">Uncharacterized protein</fullName>
    </submittedName>
</protein>
<proteinExistence type="predicted"/>
<gene>
    <name evidence="1" type="ORF">RDV89_07580</name>
</gene>
<dbReference type="Proteomes" id="UP001268542">
    <property type="component" value="Unassembled WGS sequence"/>
</dbReference>